<reference evidence="2" key="1">
    <citation type="submission" date="2020-01" db="EMBL/GenBank/DDBJ databases">
        <title>Sphingomonas sp. strain CSW-10.</title>
        <authorList>
            <person name="Chen W.-M."/>
        </authorList>
    </citation>
    <scope>NUCLEOTIDE SEQUENCE [LARGE SCALE GENOMIC DNA]</scope>
    <source>
        <strain evidence="2">FSY-8</strain>
    </source>
</reference>
<name>A0ABW9XHZ1_9SPHN</name>
<dbReference type="Gene3D" id="2.115.10.20">
    <property type="entry name" value="Glycosyl hydrolase domain, family 43"/>
    <property type="match status" value="2"/>
</dbReference>
<dbReference type="Proteomes" id="UP000753724">
    <property type="component" value="Unassembled WGS sequence"/>
</dbReference>
<comment type="caution">
    <text evidence="1">The sequence shown here is derived from an EMBL/GenBank/DDBJ whole genome shotgun (WGS) entry which is preliminary data.</text>
</comment>
<accession>A0ABW9XHZ1</accession>
<protein>
    <recommendedName>
        <fullName evidence="3">Glycosyl hydrolase family 32</fullName>
    </recommendedName>
</protein>
<keyword evidence="2" id="KW-1185">Reference proteome</keyword>
<evidence type="ECO:0008006" key="3">
    <source>
        <dbReference type="Google" id="ProtNLM"/>
    </source>
</evidence>
<evidence type="ECO:0000313" key="1">
    <source>
        <dbReference type="EMBL" id="NBC38165.1"/>
    </source>
</evidence>
<evidence type="ECO:0000313" key="2">
    <source>
        <dbReference type="Proteomes" id="UP000753724"/>
    </source>
</evidence>
<dbReference type="EMBL" id="JAAAPO010000009">
    <property type="protein sequence ID" value="NBC38165.1"/>
    <property type="molecule type" value="Genomic_DNA"/>
</dbReference>
<sequence length="370" mass="39448">MATGQKGALMGRWQMLNRRKGAGPDGGAGLVLGPGPDGACDDYRLGGAMVDHDPDSGQWRMWYYARDRAQADSGALPPTLGTGRIAMATSADGRRWRREAGPAQAGAVLAPSPDPARFDSLHLGISDITRLPHGWLMWYFGGDTTVVEAGRLGAVAGLRMLPGLARSRDGVHWHRCAGAEAGGSILPIATGGLYAAWPNAFHDGTRWICQVTEASPDLRRFATMVWTSPDACAWEPLGQLAFADAGGDHDAGGMVTRQVLSNPIPHGRRFLMIYTAIDAAGGRSIAAADSDDGLIWHRLYGEPVFHPGPDGAWDSLGVAATRLVVADGRLHFYYYGFQSLGADQGRRGIGLALAPLGDLRRLTRWKGGDD</sequence>
<proteinExistence type="predicted"/>
<dbReference type="PANTHER" id="PTHR35279:SF4">
    <property type="entry name" value="GLYCOSYL HYDROLASE FAMILY 32 N-TERMINAL DOMAIN-CONTAINING PROTEIN"/>
    <property type="match status" value="1"/>
</dbReference>
<organism evidence="1 2">
    <name type="scientific">Novosphingobium ovatum</name>
    <dbReference type="NCBI Taxonomy" id="1908523"/>
    <lineage>
        <taxon>Bacteria</taxon>
        <taxon>Pseudomonadati</taxon>
        <taxon>Pseudomonadota</taxon>
        <taxon>Alphaproteobacteria</taxon>
        <taxon>Sphingomonadales</taxon>
        <taxon>Sphingomonadaceae</taxon>
        <taxon>Novosphingobium</taxon>
    </lineage>
</organism>
<dbReference type="RefSeq" id="WP_161720914.1">
    <property type="nucleotide sequence ID" value="NZ_JAAAPO010000009.1"/>
</dbReference>
<dbReference type="InterPro" id="IPR036278">
    <property type="entry name" value="Sialidase_sf"/>
</dbReference>
<gene>
    <name evidence="1" type="ORF">GTZ99_16565</name>
</gene>
<dbReference type="InterPro" id="IPR023296">
    <property type="entry name" value="Glyco_hydro_beta-prop_sf"/>
</dbReference>
<dbReference type="SUPFAM" id="SSF50939">
    <property type="entry name" value="Sialidases"/>
    <property type="match status" value="1"/>
</dbReference>
<dbReference type="PANTHER" id="PTHR35279">
    <property type="match status" value="1"/>
</dbReference>